<keyword evidence="4 7" id="KW-0812">Transmembrane</keyword>
<keyword evidence="3" id="KW-1003">Cell membrane</keyword>
<evidence type="ECO:0000256" key="3">
    <source>
        <dbReference type="ARBA" id="ARBA00022475"/>
    </source>
</evidence>
<gene>
    <name evidence="8" type="ORF">SAMN05414137_1479</name>
</gene>
<dbReference type="RefSeq" id="WP_042460779.1">
    <property type="nucleotide sequence ID" value="NZ_BBPN01000073.1"/>
</dbReference>
<name>A0A1H8AM65_STRJI</name>
<dbReference type="eggNOG" id="COG2261">
    <property type="taxonomic scope" value="Bacteria"/>
</dbReference>
<comment type="similarity">
    <text evidence="2">Belongs to the UPF0410 family.</text>
</comment>
<evidence type="ECO:0000313" key="8">
    <source>
        <dbReference type="EMBL" id="SEM71596.1"/>
    </source>
</evidence>
<keyword evidence="9" id="KW-1185">Reference proteome</keyword>
<keyword evidence="6 7" id="KW-0472">Membrane</keyword>
<sequence>MAAYVIYLVLIGLLAGAVARLLVPGRDPIGIVGTVLLGVVGSFLGGFLGDEVQLHHWSHTFHTSGIIWSIVGSVIVLLLARLVSHRRV</sequence>
<evidence type="ECO:0000313" key="9">
    <source>
        <dbReference type="Proteomes" id="UP000183015"/>
    </source>
</evidence>
<organism evidence="8 9">
    <name type="scientific">Streptacidiphilus jiangxiensis</name>
    <dbReference type="NCBI Taxonomy" id="235985"/>
    <lineage>
        <taxon>Bacteria</taxon>
        <taxon>Bacillati</taxon>
        <taxon>Actinomycetota</taxon>
        <taxon>Actinomycetes</taxon>
        <taxon>Kitasatosporales</taxon>
        <taxon>Streptomycetaceae</taxon>
        <taxon>Streptacidiphilus</taxon>
    </lineage>
</organism>
<dbReference type="AlphaFoldDB" id="A0A1H8AM65"/>
<evidence type="ECO:0000256" key="2">
    <source>
        <dbReference type="ARBA" id="ARBA00011006"/>
    </source>
</evidence>
<dbReference type="EMBL" id="FOAZ01000047">
    <property type="protein sequence ID" value="SEM71596.1"/>
    <property type="molecule type" value="Genomic_DNA"/>
</dbReference>
<dbReference type="Pfam" id="PF04226">
    <property type="entry name" value="Transgly_assoc"/>
    <property type="match status" value="1"/>
</dbReference>
<feature type="transmembrane region" description="Helical" evidence="7">
    <location>
        <begin position="30"/>
        <end position="49"/>
    </location>
</feature>
<dbReference type="PANTHER" id="PTHR33884">
    <property type="entry name" value="UPF0410 PROTEIN YMGE"/>
    <property type="match status" value="1"/>
</dbReference>
<evidence type="ECO:0000256" key="5">
    <source>
        <dbReference type="ARBA" id="ARBA00022989"/>
    </source>
</evidence>
<feature type="transmembrane region" description="Helical" evidence="7">
    <location>
        <begin position="6"/>
        <end position="23"/>
    </location>
</feature>
<comment type="subcellular location">
    <subcellularLocation>
        <location evidence="1">Cell membrane</location>
        <topology evidence="1">Multi-pass membrane protein</topology>
    </subcellularLocation>
</comment>
<accession>A0A1H8AM65</accession>
<feature type="transmembrane region" description="Helical" evidence="7">
    <location>
        <begin position="61"/>
        <end position="83"/>
    </location>
</feature>
<reference evidence="9" key="1">
    <citation type="submission" date="2016-10" db="EMBL/GenBank/DDBJ databases">
        <authorList>
            <person name="Varghese N."/>
        </authorList>
    </citation>
    <scope>NUCLEOTIDE SEQUENCE [LARGE SCALE GENOMIC DNA]</scope>
    <source>
        <strain evidence="9">DSM 45096 / BCRC 16803 / CGMCC 4.1857 / CIP 109030 / JCM 12277 / KCTC 19219 / NBRC 100920 / 33214</strain>
    </source>
</reference>
<dbReference type="Proteomes" id="UP000183015">
    <property type="component" value="Unassembled WGS sequence"/>
</dbReference>
<dbReference type="STRING" id="235985.SAMN05414137_1479"/>
<protein>
    <submittedName>
        <fullName evidence="8">Uncharacterized membrane protein YeaQ/YmgE, transglycosylase-associated protein family</fullName>
    </submittedName>
</protein>
<dbReference type="PANTHER" id="PTHR33884:SF3">
    <property type="entry name" value="UPF0410 PROTEIN YMGE"/>
    <property type="match status" value="1"/>
</dbReference>
<keyword evidence="5 7" id="KW-1133">Transmembrane helix</keyword>
<dbReference type="GO" id="GO:0005886">
    <property type="term" value="C:plasma membrane"/>
    <property type="evidence" value="ECO:0007669"/>
    <property type="project" value="UniProtKB-SubCell"/>
</dbReference>
<proteinExistence type="inferred from homology"/>
<evidence type="ECO:0000256" key="7">
    <source>
        <dbReference type="SAM" id="Phobius"/>
    </source>
</evidence>
<evidence type="ECO:0000256" key="1">
    <source>
        <dbReference type="ARBA" id="ARBA00004651"/>
    </source>
</evidence>
<dbReference type="InterPro" id="IPR007341">
    <property type="entry name" value="Transgly_assoc"/>
</dbReference>
<evidence type="ECO:0000256" key="4">
    <source>
        <dbReference type="ARBA" id="ARBA00022692"/>
    </source>
</evidence>
<evidence type="ECO:0000256" key="6">
    <source>
        <dbReference type="ARBA" id="ARBA00023136"/>
    </source>
</evidence>